<reference evidence="2 3" key="1">
    <citation type="journal article" date="2015" name="Microbiome">
        <title>Genomic resolution of linkages in carbon, nitrogen, and sulfur cycling among widespread estuary sediment bacteria.</title>
        <authorList>
            <person name="Baker B.J."/>
            <person name="Lazar C.S."/>
            <person name="Teske A.P."/>
            <person name="Dick G.J."/>
        </authorList>
    </citation>
    <scope>NUCLEOTIDE SEQUENCE [LARGE SCALE GENOMIC DNA]</scope>
    <source>
        <strain evidence="2">DG_24</strain>
    </source>
</reference>
<feature type="transmembrane region" description="Helical" evidence="1">
    <location>
        <begin position="175"/>
        <end position="197"/>
    </location>
</feature>
<gene>
    <name evidence="2" type="ORF">AMJ39_01970</name>
</gene>
<sequence>MAKRGVPLALCFVMGVLMAVQFFVPHPLSRYVYENVLDWMQIVSVFALAVGVIGLGRIHWRRVVVRRAGWRYSIATLAGLAVMGILGVVGGIEQGTPYAWLFRYVQAPMQSTMMSLLAFFVVSAAYRGFRVRTREAGILLAAAMVVMLGRVPIGEAIHRAIPIASNWVLNVPNTAAMRGITIGIGLGAISTSLRIIFGVERSYLGVE</sequence>
<feature type="transmembrane region" description="Helical" evidence="1">
    <location>
        <begin position="39"/>
        <end position="60"/>
    </location>
</feature>
<organism evidence="2 3">
    <name type="scientific">candidate division TA06 bacterium DG_24</name>
    <dbReference type="NCBI Taxonomy" id="1703770"/>
    <lineage>
        <taxon>Bacteria</taxon>
        <taxon>Bacteria division TA06</taxon>
    </lineage>
</organism>
<dbReference type="STRING" id="1703770.AMJ39_01970"/>
<evidence type="ECO:0000256" key="1">
    <source>
        <dbReference type="SAM" id="Phobius"/>
    </source>
</evidence>
<evidence type="ECO:0000313" key="2">
    <source>
        <dbReference type="EMBL" id="KPJ54052.1"/>
    </source>
</evidence>
<dbReference type="AlphaFoldDB" id="A0A0S7WV75"/>
<keyword evidence="1" id="KW-1133">Transmembrane helix</keyword>
<evidence type="ECO:0000313" key="3">
    <source>
        <dbReference type="Proteomes" id="UP000052008"/>
    </source>
</evidence>
<feature type="transmembrane region" description="Helical" evidence="1">
    <location>
        <begin position="136"/>
        <end position="153"/>
    </location>
</feature>
<feature type="transmembrane region" description="Helical" evidence="1">
    <location>
        <begin position="72"/>
        <end position="92"/>
    </location>
</feature>
<name>A0A0S7WV75_UNCT6</name>
<proteinExistence type="predicted"/>
<keyword evidence="1" id="KW-0472">Membrane</keyword>
<protein>
    <submittedName>
        <fullName evidence="2">Uncharacterized protein</fullName>
    </submittedName>
</protein>
<comment type="caution">
    <text evidence="2">The sequence shown here is derived from an EMBL/GenBank/DDBJ whole genome shotgun (WGS) entry which is preliminary data.</text>
</comment>
<dbReference type="Proteomes" id="UP000052008">
    <property type="component" value="Unassembled WGS sequence"/>
</dbReference>
<accession>A0A0S7WV75</accession>
<feature type="transmembrane region" description="Helical" evidence="1">
    <location>
        <begin position="7"/>
        <end position="24"/>
    </location>
</feature>
<keyword evidence="1" id="KW-0812">Transmembrane</keyword>
<dbReference type="EMBL" id="LIZS01000007">
    <property type="protein sequence ID" value="KPJ54052.1"/>
    <property type="molecule type" value="Genomic_DNA"/>
</dbReference>
<feature type="transmembrane region" description="Helical" evidence="1">
    <location>
        <begin position="112"/>
        <end position="129"/>
    </location>
</feature>